<gene>
    <name evidence="15" type="ORF">AFUS01_LOCUS12908</name>
</gene>
<comment type="similarity">
    <text evidence="2">Belongs to the ERG28 family.</text>
</comment>
<evidence type="ECO:0000256" key="3">
    <source>
        <dbReference type="ARBA" id="ARBA00022516"/>
    </source>
</evidence>
<protein>
    <submittedName>
        <fullName evidence="15">Uncharacterized protein</fullName>
    </submittedName>
</protein>
<comment type="caution">
    <text evidence="15">The sequence shown here is derived from an EMBL/GenBank/DDBJ whole genome shotgun (WGS) entry which is preliminary data.</text>
</comment>
<keyword evidence="3" id="KW-0444">Lipid biosynthesis</keyword>
<keyword evidence="9" id="KW-0443">Lipid metabolism</keyword>
<dbReference type="PANTHER" id="PTHR15451">
    <property type="entry name" value="ERGOSTEROL BIOSYNTHETIC PROTEIN 28-RELATED"/>
    <property type="match status" value="1"/>
</dbReference>
<proteinExistence type="inferred from homology"/>
<dbReference type="GO" id="GO:0016126">
    <property type="term" value="P:sterol biosynthetic process"/>
    <property type="evidence" value="ECO:0007669"/>
    <property type="project" value="UniProtKB-KW"/>
</dbReference>
<dbReference type="Proteomes" id="UP000708208">
    <property type="component" value="Unassembled WGS sequence"/>
</dbReference>
<evidence type="ECO:0000256" key="6">
    <source>
        <dbReference type="ARBA" id="ARBA00022955"/>
    </source>
</evidence>
<keyword evidence="6" id="KW-0752">Steroid biosynthesis</keyword>
<sequence>MVHPVIYALRGWIAFVAFIEFSNSIRCFIDAKQMLITAQEIPEQIGPPLSRLMGRYCLLNAVVLAHCALCIEHIPIIVLTICSLSLTVLMYGSEAFYYYTASFSFYVVFPILISLFTIICLTIAPFFIEEEPRKKKRMTDEDEDDEDDYEMSMIKQKTLQQQQNSKHNIPNASRLKKTL</sequence>
<evidence type="ECO:0000256" key="11">
    <source>
        <dbReference type="ARBA" id="ARBA00023166"/>
    </source>
</evidence>
<evidence type="ECO:0000256" key="4">
    <source>
        <dbReference type="ARBA" id="ARBA00022692"/>
    </source>
</evidence>
<evidence type="ECO:0000256" key="12">
    <source>
        <dbReference type="ARBA" id="ARBA00023221"/>
    </source>
</evidence>
<reference evidence="15" key="1">
    <citation type="submission" date="2021-06" db="EMBL/GenBank/DDBJ databases">
        <authorList>
            <person name="Hodson N. C."/>
            <person name="Mongue J. A."/>
            <person name="Jaron S. K."/>
        </authorList>
    </citation>
    <scope>NUCLEOTIDE SEQUENCE</scope>
</reference>
<accession>A0A8J2JNH9</accession>
<dbReference type="EMBL" id="CAJVCH010103169">
    <property type="protein sequence ID" value="CAG7723847.1"/>
    <property type="molecule type" value="Genomic_DNA"/>
</dbReference>
<dbReference type="GO" id="GO:0005789">
    <property type="term" value="C:endoplasmic reticulum membrane"/>
    <property type="evidence" value="ECO:0007669"/>
    <property type="project" value="UniProtKB-SubCell"/>
</dbReference>
<keyword evidence="11" id="KW-1207">Sterol metabolism</keyword>
<evidence type="ECO:0000256" key="2">
    <source>
        <dbReference type="ARBA" id="ARBA00005377"/>
    </source>
</evidence>
<feature type="region of interest" description="Disordered" evidence="13">
    <location>
        <begin position="157"/>
        <end position="179"/>
    </location>
</feature>
<evidence type="ECO:0000256" key="1">
    <source>
        <dbReference type="ARBA" id="ARBA00004477"/>
    </source>
</evidence>
<evidence type="ECO:0000313" key="15">
    <source>
        <dbReference type="EMBL" id="CAG7723847.1"/>
    </source>
</evidence>
<dbReference type="GO" id="GO:0030674">
    <property type="term" value="F:protein-macromolecule adaptor activity"/>
    <property type="evidence" value="ECO:0007669"/>
    <property type="project" value="TreeGrafter"/>
</dbReference>
<evidence type="ECO:0000313" key="16">
    <source>
        <dbReference type="Proteomes" id="UP000708208"/>
    </source>
</evidence>
<evidence type="ECO:0000256" key="7">
    <source>
        <dbReference type="ARBA" id="ARBA00022989"/>
    </source>
</evidence>
<keyword evidence="8" id="KW-0756">Sterol biosynthesis</keyword>
<keyword evidence="4 14" id="KW-0812">Transmembrane</keyword>
<keyword evidence="10 14" id="KW-0472">Membrane</keyword>
<evidence type="ECO:0000256" key="5">
    <source>
        <dbReference type="ARBA" id="ARBA00022824"/>
    </source>
</evidence>
<evidence type="ECO:0000256" key="13">
    <source>
        <dbReference type="SAM" id="MobiDB-lite"/>
    </source>
</evidence>
<dbReference type="AlphaFoldDB" id="A0A8J2JNH9"/>
<dbReference type="Pfam" id="PF03694">
    <property type="entry name" value="Erg28"/>
    <property type="match status" value="1"/>
</dbReference>
<dbReference type="InterPro" id="IPR005352">
    <property type="entry name" value="Erg28"/>
</dbReference>
<name>A0A8J2JNH9_9HEXA</name>
<evidence type="ECO:0000256" key="10">
    <source>
        <dbReference type="ARBA" id="ARBA00023136"/>
    </source>
</evidence>
<keyword evidence="12" id="KW-0753">Steroid metabolism</keyword>
<feature type="transmembrane region" description="Helical" evidence="14">
    <location>
        <begin position="58"/>
        <end position="91"/>
    </location>
</feature>
<keyword evidence="16" id="KW-1185">Reference proteome</keyword>
<evidence type="ECO:0000256" key="9">
    <source>
        <dbReference type="ARBA" id="ARBA00023098"/>
    </source>
</evidence>
<evidence type="ECO:0000256" key="8">
    <source>
        <dbReference type="ARBA" id="ARBA00023011"/>
    </source>
</evidence>
<organism evidence="15 16">
    <name type="scientific">Allacma fusca</name>
    <dbReference type="NCBI Taxonomy" id="39272"/>
    <lineage>
        <taxon>Eukaryota</taxon>
        <taxon>Metazoa</taxon>
        <taxon>Ecdysozoa</taxon>
        <taxon>Arthropoda</taxon>
        <taxon>Hexapoda</taxon>
        <taxon>Collembola</taxon>
        <taxon>Symphypleona</taxon>
        <taxon>Sminthuridae</taxon>
        <taxon>Allacma</taxon>
    </lineage>
</organism>
<keyword evidence="7 14" id="KW-1133">Transmembrane helix</keyword>
<dbReference type="OrthoDB" id="6345150at2759"/>
<dbReference type="PANTHER" id="PTHR15451:SF19">
    <property type="entry name" value="ERGOSTEROL BIOSYNTHETIC PROTEIN 28 HOMOLOG"/>
    <property type="match status" value="1"/>
</dbReference>
<keyword evidence="5" id="KW-0256">Endoplasmic reticulum</keyword>
<feature type="transmembrane region" description="Helical" evidence="14">
    <location>
        <begin position="103"/>
        <end position="128"/>
    </location>
</feature>
<comment type="subcellular location">
    <subcellularLocation>
        <location evidence="1">Endoplasmic reticulum membrane</location>
        <topology evidence="1">Multi-pass membrane protein</topology>
    </subcellularLocation>
</comment>
<evidence type="ECO:0000256" key="14">
    <source>
        <dbReference type="SAM" id="Phobius"/>
    </source>
</evidence>
<feature type="compositionally biased region" description="Polar residues" evidence="13">
    <location>
        <begin position="157"/>
        <end position="171"/>
    </location>
</feature>